<dbReference type="InterPro" id="IPR042121">
    <property type="entry name" value="MutL_C_regsub"/>
</dbReference>
<dbReference type="NCBIfam" id="TIGR00585">
    <property type="entry name" value="mutl"/>
    <property type="match status" value="1"/>
</dbReference>
<dbReference type="GO" id="GO:0140664">
    <property type="term" value="F:ATP-dependent DNA damage sensor activity"/>
    <property type="evidence" value="ECO:0007669"/>
    <property type="project" value="InterPro"/>
</dbReference>
<evidence type="ECO:0000313" key="7">
    <source>
        <dbReference type="EMBL" id="HIU49209.1"/>
    </source>
</evidence>
<feature type="domain" description="DNA mismatch repair protein S5" evidence="6">
    <location>
        <begin position="209"/>
        <end position="327"/>
    </location>
</feature>
<reference evidence="7" key="2">
    <citation type="journal article" date="2021" name="PeerJ">
        <title>Extensive microbial diversity within the chicken gut microbiome revealed by metagenomics and culture.</title>
        <authorList>
            <person name="Gilroy R."/>
            <person name="Ravi A."/>
            <person name="Getino M."/>
            <person name="Pursley I."/>
            <person name="Horton D.L."/>
            <person name="Alikhan N.F."/>
            <person name="Baker D."/>
            <person name="Gharbi K."/>
            <person name="Hall N."/>
            <person name="Watson M."/>
            <person name="Adriaenssens E.M."/>
            <person name="Foster-Nyarko E."/>
            <person name="Jarju S."/>
            <person name="Secka A."/>
            <person name="Antonio M."/>
            <person name="Oren A."/>
            <person name="Chaudhuri R.R."/>
            <person name="La Ragione R."/>
            <person name="Hildebrand F."/>
            <person name="Pallen M.J."/>
        </authorList>
    </citation>
    <scope>NUCLEOTIDE SEQUENCE</scope>
    <source>
        <strain evidence="7">ChiSjej4B22-9803</strain>
    </source>
</reference>
<dbReference type="InterPro" id="IPR038973">
    <property type="entry name" value="MutL/Mlh/Pms-like"/>
</dbReference>
<keyword evidence="7" id="KW-0255">Endonuclease</keyword>
<evidence type="ECO:0000256" key="3">
    <source>
        <dbReference type="ARBA" id="ARBA00023204"/>
    </source>
</evidence>
<dbReference type="InterPro" id="IPR020667">
    <property type="entry name" value="DNA_mismatch_repair_MutL"/>
</dbReference>
<dbReference type="Pfam" id="PF08676">
    <property type="entry name" value="MutL_C"/>
    <property type="match status" value="1"/>
</dbReference>
<dbReference type="GO" id="GO:0006298">
    <property type="term" value="P:mismatch repair"/>
    <property type="evidence" value="ECO:0007669"/>
    <property type="project" value="UniProtKB-UniRule"/>
</dbReference>
<dbReference type="GO" id="GO:0005524">
    <property type="term" value="F:ATP binding"/>
    <property type="evidence" value="ECO:0007669"/>
    <property type="project" value="InterPro"/>
</dbReference>
<dbReference type="GO" id="GO:0004519">
    <property type="term" value="F:endonuclease activity"/>
    <property type="evidence" value="ECO:0007669"/>
    <property type="project" value="UniProtKB-KW"/>
</dbReference>
<dbReference type="FunFam" id="3.30.565.10:FF:000003">
    <property type="entry name" value="DNA mismatch repair endonuclease MutL"/>
    <property type="match status" value="1"/>
</dbReference>
<dbReference type="InterPro" id="IPR014721">
    <property type="entry name" value="Ribsml_uS5_D2-typ_fold_subgr"/>
</dbReference>
<dbReference type="InterPro" id="IPR014762">
    <property type="entry name" value="DNA_mismatch_repair_CS"/>
</dbReference>
<comment type="function">
    <text evidence="4">This protein is involved in the repair of mismatches in DNA. It is required for dam-dependent methyl-directed DNA mismatch repair. May act as a 'molecular matchmaker', a protein that promotes the formation of a stable complex between two or more DNA-binding proteins in an ATP-dependent manner without itself being part of a final effector complex.</text>
</comment>
<feature type="domain" description="MutL C-terminal dimerisation" evidence="5">
    <location>
        <begin position="449"/>
        <end position="591"/>
    </location>
</feature>
<evidence type="ECO:0000256" key="2">
    <source>
        <dbReference type="ARBA" id="ARBA00022763"/>
    </source>
</evidence>
<dbReference type="Gene3D" id="3.30.565.10">
    <property type="entry name" value="Histidine kinase-like ATPase, C-terminal domain"/>
    <property type="match status" value="1"/>
</dbReference>
<dbReference type="InterPro" id="IPR013507">
    <property type="entry name" value="DNA_mismatch_S5_2-like"/>
</dbReference>
<dbReference type="InterPro" id="IPR037198">
    <property type="entry name" value="MutL_C_sf"/>
</dbReference>
<reference evidence="7" key="1">
    <citation type="submission" date="2020-10" db="EMBL/GenBank/DDBJ databases">
        <authorList>
            <person name="Gilroy R."/>
        </authorList>
    </citation>
    <scope>NUCLEOTIDE SEQUENCE</scope>
    <source>
        <strain evidence="7">ChiSjej4B22-9803</strain>
    </source>
</reference>
<dbReference type="Gene3D" id="3.30.230.10">
    <property type="match status" value="1"/>
</dbReference>
<dbReference type="PANTHER" id="PTHR10073">
    <property type="entry name" value="DNA MISMATCH REPAIR PROTEIN MLH, PMS, MUTL"/>
    <property type="match status" value="1"/>
</dbReference>
<evidence type="ECO:0000313" key="8">
    <source>
        <dbReference type="Proteomes" id="UP000824111"/>
    </source>
</evidence>
<dbReference type="PROSITE" id="PS00058">
    <property type="entry name" value="DNA_MISMATCH_REPAIR_1"/>
    <property type="match status" value="1"/>
</dbReference>
<evidence type="ECO:0000256" key="1">
    <source>
        <dbReference type="ARBA" id="ARBA00006082"/>
    </source>
</evidence>
<protein>
    <recommendedName>
        <fullName evidence="4">DNA mismatch repair protein MutL</fullName>
    </recommendedName>
</protein>
<dbReference type="Gene3D" id="3.30.1370.100">
    <property type="entry name" value="MutL, C-terminal domain, regulatory subdomain"/>
    <property type="match status" value="1"/>
</dbReference>
<dbReference type="Pfam" id="PF01119">
    <property type="entry name" value="DNA_mis_repair"/>
    <property type="match status" value="1"/>
</dbReference>
<dbReference type="HAMAP" id="MF_00149">
    <property type="entry name" value="DNA_mis_repair"/>
    <property type="match status" value="1"/>
</dbReference>
<keyword evidence="7" id="KW-0378">Hydrolase</keyword>
<dbReference type="InterPro" id="IPR036890">
    <property type="entry name" value="HATPase_C_sf"/>
</dbReference>
<evidence type="ECO:0000256" key="4">
    <source>
        <dbReference type="HAMAP-Rule" id="MF_00149"/>
    </source>
</evidence>
<keyword evidence="7" id="KW-0540">Nuclease</keyword>
<dbReference type="SUPFAM" id="SSF55874">
    <property type="entry name" value="ATPase domain of HSP90 chaperone/DNA topoisomerase II/histidine kinase"/>
    <property type="match status" value="1"/>
</dbReference>
<dbReference type="SMART" id="SM01340">
    <property type="entry name" value="DNA_mis_repair"/>
    <property type="match status" value="1"/>
</dbReference>
<dbReference type="InterPro" id="IPR020568">
    <property type="entry name" value="Ribosomal_Su5_D2-typ_SF"/>
</dbReference>
<dbReference type="Proteomes" id="UP000824111">
    <property type="component" value="Unassembled WGS sequence"/>
</dbReference>
<dbReference type="Gene3D" id="3.30.1540.20">
    <property type="entry name" value="MutL, C-terminal domain, dimerisation subdomain"/>
    <property type="match status" value="1"/>
</dbReference>
<accession>A0A9D1LWB2</accession>
<dbReference type="InterPro" id="IPR002099">
    <property type="entry name" value="MutL/Mlh/PMS"/>
</dbReference>
<dbReference type="CDD" id="cd00782">
    <property type="entry name" value="MutL_Trans"/>
    <property type="match status" value="1"/>
</dbReference>
<evidence type="ECO:0000259" key="5">
    <source>
        <dbReference type="SMART" id="SM00853"/>
    </source>
</evidence>
<dbReference type="GO" id="GO:0032300">
    <property type="term" value="C:mismatch repair complex"/>
    <property type="evidence" value="ECO:0007669"/>
    <property type="project" value="InterPro"/>
</dbReference>
<evidence type="ECO:0000259" key="6">
    <source>
        <dbReference type="SMART" id="SM01340"/>
    </source>
</evidence>
<dbReference type="CDD" id="cd16926">
    <property type="entry name" value="HATPase_MutL-MLH-PMS-like"/>
    <property type="match status" value="1"/>
</dbReference>
<comment type="caution">
    <text evidence="7">The sequence shown here is derived from an EMBL/GenBank/DDBJ whole genome shotgun (WGS) entry which is preliminary data.</text>
</comment>
<dbReference type="SMART" id="SM00853">
    <property type="entry name" value="MutL_C"/>
    <property type="match status" value="1"/>
</dbReference>
<dbReference type="GO" id="GO:0016887">
    <property type="term" value="F:ATP hydrolysis activity"/>
    <property type="evidence" value="ECO:0007669"/>
    <property type="project" value="InterPro"/>
</dbReference>
<comment type="similarity">
    <text evidence="1 4">Belongs to the DNA mismatch repair MutL/HexB family.</text>
</comment>
<name>A0A9D1LWB2_9FIRM</name>
<dbReference type="SUPFAM" id="SSF54211">
    <property type="entry name" value="Ribosomal protein S5 domain 2-like"/>
    <property type="match status" value="1"/>
</dbReference>
<keyword evidence="2 4" id="KW-0227">DNA damage</keyword>
<sequence length="635" mass="70795">MGVINVLSTEVSNQIAAGEVVERPASVVKELVENSIDAGATAITVEIKNGGNTYIRVADNGCGMELEDARIAFLRHATSKIHTAKDLEAIHTLGFRGEALSSIGAVAQIDLFTKRRGDEMGAHVICSGGDIVNCEEAGTADGTTLIVRNLFFNMPARMKFLKKDATEAAHIADIMTRFILARPEISFRFMNNGKEQLFSAGDNKLENCIYAVYGKQYAKAALAVAYEDGGVRVSGVVGKGEAARPNRTYQSFFVNKRYIKSPMMVRALEEAFKNRIMIGKFPVAALNIEVDPAQIDINVHPTKLEVKFSDDSMIYRAVYHAVKNTLFADASRPAVERPEPPFTADTAKVKGQVELELPKNWRDPLPEAVEERMTTTAKPKRQPDLGTYNLEHSAEYFQRKQEQAAQIDRYMEQMRARLEQTAPPVQQEPAPVPEPEVVPAPQKDMPVRVIGQVFDTYVLAERGEELLIIDQHAAHERLKFEELKAELAKREIHPQMLLTPVIVELSAVEYALYCENAGLFAEMGFEMEEFGDRSVIIRATPKAVDEDELRQLVVELLTNIGENKRDVITARDERLLYTIACKAAIKANHPMNMRELEALVEAVLSLENINTCPHGRPIVITMSEKELEKEFGRII</sequence>
<dbReference type="PANTHER" id="PTHR10073:SF12">
    <property type="entry name" value="DNA MISMATCH REPAIR PROTEIN MLH1"/>
    <property type="match status" value="1"/>
</dbReference>
<dbReference type="SUPFAM" id="SSF118116">
    <property type="entry name" value="DNA mismatch repair protein MutL"/>
    <property type="match status" value="1"/>
</dbReference>
<organism evidence="7 8">
    <name type="scientific">Candidatus Avimonoglobus intestinipullorum</name>
    <dbReference type="NCBI Taxonomy" id="2840699"/>
    <lineage>
        <taxon>Bacteria</taxon>
        <taxon>Bacillati</taxon>
        <taxon>Bacillota</taxon>
        <taxon>Clostridia</taxon>
        <taxon>Eubacteriales</taxon>
        <taxon>Candidatus Avimonoglobus</taxon>
    </lineage>
</organism>
<gene>
    <name evidence="4 7" type="primary">mutL</name>
    <name evidence="7" type="ORF">IAB04_07565</name>
</gene>
<keyword evidence="3 4" id="KW-0234">DNA repair</keyword>
<dbReference type="InterPro" id="IPR014790">
    <property type="entry name" value="MutL_C"/>
</dbReference>
<dbReference type="InterPro" id="IPR042120">
    <property type="entry name" value="MutL_C_dimsub"/>
</dbReference>
<proteinExistence type="inferred from homology"/>
<dbReference type="AlphaFoldDB" id="A0A9D1LWB2"/>
<dbReference type="EMBL" id="DVND01000189">
    <property type="protein sequence ID" value="HIU49209.1"/>
    <property type="molecule type" value="Genomic_DNA"/>
</dbReference>
<dbReference type="GO" id="GO:0030983">
    <property type="term" value="F:mismatched DNA binding"/>
    <property type="evidence" value="ECO:0007669"/>
    <property type="project" value="InterPro"/>
</dbReference>
<dbReference type="Pfam" id="PF13589">
    <property type="entry name" value="HATPase_c_3"/>
    <property type="match status" value="1"/>
</dbReference>